<dbReference type="PANTHER" id="PTHR43841:SF3">
    <property type="entry name" value="(3R)-HYDROXYACYL-ACP DEHYDRATASE SUBUNIT HADB"/>
    <property type="match status" value="1"/>
</dbReference>
<dbReference type="AlphaFoldDB" id="A0A1H0M7V5"/>
<evidence type="ECO:0000313" key="3">
    <source>
        <dbReference type="EMBL" id="SDO76437.1"/>
    </source>
</evidence>
<evidence type="ECO:0000313" key="4">
    <source>
        <dbReference type="Proteomes" id="UP000199651"/>
    </source>
</evidence>
<dbReference type="OrthoDB" id="5522043at2"/>
<proteinExistence type="inferred from homology"/>
<dbReference type="STRING" id="504798.SAMN05421871_10513"/>
<name>A0A1H0M7V5_9PSEU</name>
<organism evidence="3 4">
    <name type="scientific">Actinokineospora alba</name>
    <dbReference type="NCBI Taxonomy" id="504798"/>
    <lineage>
        <taxon>Bacteria</taxon>
        <taxon>Bacillati</taxon>
        <taxon>Actinomycetota</taxon>
        <taxon>Actinomycetes</taxon>
        <taxon>Pseudonocardiales</taxon>
        <taxon>Pseudonocardiaceae</taxon>
        <taxon>Actinokineospora</taxon>
    </lineage>
</organism>
<protein>
    <submittedName>
        <fullName evidence="3">MaoC like domain-containing protein</fullName>
    </submittedName>
</protein>
<dbReference type="CDD" id="cd03441">
    <property type="entry name" value="R_hydratase_like"/>
    <property type="match status" value="1"/>
</dbReference>
<dbReference type="SUPFAM" id="SSF54637">
    <property type="entry name" value="Thioesterase/thiol ester dehydrase-isomerase"/>
    <property type="match status" value="2"/>
</dbReference>
<dbReference type="EMBL" id="FNJB01000004">
    <property type="protein sequence ID" value="SDO76437.1"/>
    <property type="molecule type" value="Genomic_DNA"/>
</dbReference>
<keyword evidence="4" id="KW-1185">Reference proteome</keyword>
<dbReference type="Gene3D" id="3.10.129.10">
    <property type="entry name" value="Hotdog Thioesterase"/>
    <property type="match status" value="1"/>
</dbReference>
<dbReference type="RefSeq" id="WP_091374085.1">
    <property type="nucleotide sequence ID" value="NZ_FNDV01000005.1"/>
</dbReference>
<dbReference type="Pfam" id="PF01575">
    <property type="entry name" value="MaoC_dehydratas"/>
    <property type="match status" value="1"/>
</dbReference>
<comment type="similarity">
    <text evidence="1">Belongs to the enoyl-CoA hydratase/isomerase family.</text>
</comment>
<feature type="domain" description="MaoC-like" evidence="2">
    <location>
        <begin position="162"/>
        <end position="250"/>
    </location>
</feature>
<accession>A0A1H0M7V5</accession>
<dbReference type="Proteomes" id="UP000199651">
    <property type="component" value="Unassembled WGS sequence"/>
</dbReference>
<sequence length="281" mass="28799">MTAAPTRFGASDLCAVTAAELAAYRDVLRSAIGSPLPAGVPQASPVYPFVLAMPTFDQIIGQLTPAGEARAANVHLSQELRVRRLVQPGERVGIDVVVAAARREPRGVRLAIRGVVVGDGGAVVAELITGALLVGATGPEPFGDLPPATELAAGPGPSERTSVTCVIPAETVRAYADVSGDHNPIHLDEAAATAAGFPGVIAHGMSVLALISEDVIDRYAGGDASRIGGLGVRFSAPVLPEEPLEITYVTDGGPVVKFTCKSPRGLAFKAGWVEISGDRDG</sequence>
<dbReference type="InterPro" id="IPR002539">
    <property type="entry name" value="MaoC-like_dom"/>
</dbReference>
<gene>
    <name evidence="3" type="ORF">SAMN05192558_104447</name>
</gene>
<dbReference type="PANTHER" id="PTHR43841">
    <property type="entry name" value="3-HYDROXYACYL-THIOESTER DEHYDRATASE HTDX-RELATED"/>
    <property type="match status" value="1"/>
</dbReference>
<reference evidence="4" key="1">
    <citation type="submission" date="2016-10" db="EMBL/GenBank/DDBJ databases">
        <authorList>
            <person name="Varghese N."/>
            <person name="Submissions S."/>
        </authorList>
    </citation>
    <scope>NUCLEOTIDE SEQUENCE [LARGE SCALE GENOMIC DNA]</scope>
    <source>
        <strain evidence="4">IBRC-M 10655</strain>
    </source>
</reference>
<dbReference type="InterPro" id="IPR029069">
    <property type="entry name" value="HotDog_dom_sf"/>
</dbReference>
<evidence type="ECO:0000259" key="2">
    <source>
        <dbReference type="Pfam" id="PF01575"/>
    </source>
</evidence>
<evidence type="ECO:0000256" key="1">
    <source>
        <dbReference type="ARBA" id="ARBA00005254"/>
    </source>
</evidence>